<sequence length="156" mass="17236">MPLGGGRALKAWREVQSILRAKGIEHSVHFPTRTYVVHDIVRDLSDVSDDAENVYIIIGGDGTLNVAVNGIMNFNKTYLGLIPAGSGNDFVHSNSISGTYEDIIERITDVSRVLSLDMGVLTYNTCLMIKAERWILPQNNGISIMLRVLVLMQMCV</sequence>
<dbReference type="InterPro" id="IPR017438">
    <property type="entry name" value="ATP-NAD_kinase_N"/>
</dbReference>
<evidence type="ECO:0000259" key="3">
    <source>
        <dbReference type="PROSITE" id="PS50146"/>
    </source>
</evidence>
<name>A0A2I1M625_9BIFI</name>
<accession>A0A2I1M625</accession>
<dbReference type="GO" id="GO:0016301">
    <property type="term" value="F:kinase activity"/>
    <property type="evidence" value="ECO:0007669"/>
    <property type="project" value="InterPro"/>
</dbReference>
<organism evidence="4 5">
    <name type="scientific">Alloscardovia omnicolens</name>
    <dbReference type="NCBI Taxonomy" id="419015"/>
    <lineage>
        <taxon>Bacteria</taxon>
        <taxon>Bacillati</taxon>
        <taxon>Actinomycetota</taxon>
        <taxon>Actinomycetes</taxon>
        <taxon>Bifidobacteriales</taxon>
        <taxon>Bifidobacteriaceae</taxon>
        <taxon>Alloscardovia</taxon>
    </lineage>
</organism>
<reference evidence="4 5" key="1">
    <citation type="submission" date="2017-12" db="EMBL/GenBank/DDBJ databases">
        <title>Phylogenetic diversity of female urinary microbiome.</title>
        <authorList>
            <person name="Thomas-White K."/>
            <person name="Wolfe A.J."/>
        </authorList>
    </citation>
    <scope>NUCLEOTIDE SEQUENCE [LARGE SCALE GENOMIC DNA]</scope>
    <source>
        <strain evidence="4 5">UMB0064</strain>
    </source>
</reference>
<dbReference type="PANTHER" id="PTHR12358:SF54">
    <property type="entry name" value="SPHINGOSINE KINASE RELATED PROTEIN"/>
    <property type="match status" value="1"/>
</dbReference>
<comment type="similarity">
    <text evidence="2">Belongs to the diacylglycerol/lipid kinase family.</text>
</comment>
<gene>
    <name evidence="4" type="ORF">CYJ32_04330</name>
</gene>
<dbReference type="EMBL" id="PKGU01000002">
    <property type="protein sequence ID" value="PKZ15592.1"/>
    <property type="molecule type" value="Genomic_DNA"/>
</dbReference>
<dbReference type="Proteomes" id="UP000242263">
    <property type="component" value="Unassembled WGS sequence"/>
</dbReference>
<dbReference type="SUPFAM" id="SSF111331">
    <property type="entry name" value="NAD kinase/diacylglycerol kinase-like"/>
    <property type="match status" value="1"/>
</dbReference>
<evidence type="ECO:0000313" key="4">
    <source>
        <dbReference type="EMBL" id="PKZ15592.1"/>
    </source>
</evidence>
<comment type="caution">
    <text evidence="4">The sequence shown here is derived from an EMBL/GenBank/DDBJ whole genome shotgun (WGS) entry which is preliminary data.</text>
</comment>
<evidence type="ECO:0000256" key="1">
    <source>
        <dbReference type="ARBA" id="ARBA00001946"/>
    </source>
</evidence>
<evidence type="ECO:0000313" key="5">
    <source>
        <dbReference type="Proteomes" id="UP000242263"/>
    </source>
</evidence>
<dbReference type="Pfam" id="PF00781">
    <property type="entry name" value="DAGK_cat"/>
    <property type="match status" value="1"/>
</dbReference>
<dbReference type="InterPro" id="IPR050187">
    <property type="entry name" value="Lipid_Phosphate_FormReg"/>
</dbReference>
<dbReference type="Gene3D" id="3.40.50.10330">
    <property type="entry name" value="Probable inorganic polyphosphate/atp-NAD kinase, domain 1"/>
    <property type="match status" value="1"/>
</dbReference>
<evidence type="ECO:0000256" key="2">
    <source>
        <dbReference type="ARBA" id="ARBA00005983"/>
    </source>
</evidence>
<dbReference type="AlphaFoldDB" id="A0A2I1M625"/>
<proteinExistence type="inferred from homology"/>
<dbReference type="PROSITE" id="PS50146">
    <property type="entry name" value="DAGK"/>
    <property type="match status" value="1"/>
</dbReference>
<dbReference type="PANTHER" id="PTHR12358">
    <property type="entry name" value="SPHINGOSINE KINASE"/>
    <property type="match status" value="1"/>
</dbReference>
<comment type="cofactor">
    <cofactor evidence="1">
        <name>Mg(2+)</name>
        <dbReference type="ChEBI" id="CHEBI:18420"/>
    </cofactor>
</comment>
<dbReference type="InterPro" id="IPR001206">
    <property type="entry name" value="Diacylglycerol_kinase_cat_dom"/>
</dbReference>
<feature type="domain" description="DAGKc" evidence="3">
    <location>
        <begin position="1"/>
        <end position="125"/>
    </location>
</feature>
<protein>
    <recommendedName>
        <fullName evidence="3">DAGKc domain-containing protein</fullName>
    </recommendedName>
</protein>
<dbReference type="InterPro" id="IPR016064">
    <property type="entry name" value="NAD/diacylglycerol_kinase_sf"/>
</dbReference>